<evidence type="ECO:0000256" key="1">
    <source>
        <dbReference type="ARBA" id="ARBA00022857"/>
    </source>
</evidence>
<dbReference type="InterPro" id="IPR045312">
    <property type="entry name" value="PCBER-like"/>
</dbReference>
<comment type="caution">
    <text evidence="4">The sequence shown here is derived from an EMBL/GenBank/DDBJ whole genome shotgun (WGS) entry which is preliminary data.</text>
</comment>
<accession>A0A3M2RVT3</accession>
<keyword evidence="2" id="KW-0560">Oxidoreductase</keyword>
<proteinExistence type="predicted"/>
<evidence type="ECO:0000256" key="2">
    <source>
        <dbReference type="ARBA" id="ARBA00023002"/>
    </source>
</evidence>
<dbReference type="SUPFAM" id="SSF51735">
    <property type="entry name" value="NAD(P)-binding Rossmann-fold domains"/>
    <property type="match status" value="1"/>
</dbReference>
<sequence>MTTFQKITLIGKGLFGSAVLSELVTGGFEVTLLSRSEKPDEVLPDGVRRVVVDYNDVESLTKVLTGQDAVVSTVSVEAVPGQKVIIDAAIQAHVKRFIPSDFGSLTTDPAASHLPHHVHMVEIQKYLKSKSDQIEYTIFSIGAFTEFLVNYGVIFDWQSKKAQVWGDGTSPISTTSLQGAARAIVGALKNPEPTKNKNIFIHEHVVTQKQLLDLAKKYSPGVEWTITTVEDPKAEFDRLEALTKEQPEIPNIITLVKASITSGKYQGAYKKVDNGLVGVSLLTEEDLEATFAKAYGS</sequence>
<evidence type="ECO:0000313" key="4">
    <source>
        <dbReference type="EMBL" id="RMJ09418.1"/>
    </source>
</evidence>
<dbReference type="GO" id="GO:0016491">
    <property type="term" value="F:oxidoreductase activity"/>
    <property type="evidence" value="ECO:0007669"/>
    <property type="project" value="UniProtKB-KW"/>
</dbReference>
<gene>
    <name evidence="4" type="ORF">CDV36_010970</name>
</gene>
<keyword evidence="1" id="KW-0521">NADP</keyword>
<dbReference type="OrthoDB" id="9974981at2759"/>
<dbReference type="Gene3D" id="3.40.50.720">
    <property type="entry name" value="NAD(P)-binding Rossmann-like Domain"/>
    <property type="match status" value="1"/>
</dbReference>
<dbReference type="CDD" id="cd05259">
    <property type="entry name" value="PCBER_SDR_a"/>
    <property type="match status" value="1"/>
</dbReference>
<dbReference type="AlphaFoldDB" id="A0A3M2RVT3"/>
<dbReference type="InterPro" id="IPR051609">
    <property type="entry name" value="NmrA/Isoflavone_reductase-like"/>
</dbReference>
<name>A0A3M2RVT3_9HYPO</name>
<evidence type="ECO:0000313" key="5">
    <source>
        <dbReference type="Proteomes" id="UP000277212"/>
    </source>
</evidence>
<dbReference type="Proteomes" id="UP000277212">
    <property type="component" value="Unassembled WGS sequence"/>
</dbReference>
<keyword evidence="5" id="KW-1185">Reference proteome</keyword>
<dbReference type="PANTHER" id="PTHR47706">
    <property type="entry name" value="NMRA-LIKE FAMILY PROTEIN"/>
    <property type="match status" value="1"/>
</dbReference>
<dbReference type="PANTHER" id="PTHR47706:SF1">
    <property type="entry name" value="CIPA-LIKE, PUTATIVE (AFU_ORTHOLOGUE AFUA_1G12460)-RELATED"/>
    <property type="match status" value="1"/>
</dbReference>
<organism evidence="4 5">
    <name type="scientific">Fusarium kuroshium</name>
    <dbReference type="NCBI Taxonomy" id="2010991"/>
    <lineage>
        <taxon>Eukaryota</taxon>
        <taxon>Fungi</taxon>
        <taxon>Dikarya</taxon>
        <taxon>Ascomycota</taxon>
        <taxon>Pezizomycotina</taxon>
        <taxon>Sordariomycetes</taxon>
        <taxon>Hypocreomycetidae</taxon>
        <taxon>Hypocreales</taxon>
        <taxon>Nectriaceae</taxon>
        <taxon>Fusarium</taxon>
        <taxon>Fusarium solani species complex</taxon>
    </lineage>
</organism>
<evidence type="ECO:0000259" key="3">
    <source>
        <dbReference type="Pfam" id="PF05368"/>
    </source>
</evidence>
<dbReference type="Pfam" id="PF05368">
    <property type="entry name" value="NmrA"/>
    <property type="match status" value="1"/>
</dbReference>
<dbReference type="EMBL" id="NKUJ01000243">
    <property type="protein sequence ID" value="RMJ09418.1"/>
    <property type="molecule type" value="Genomic_DNA"/>
</dbReference>
<dbReference type="InterPro" id="IPR008030">
    <property type="entry name" value="NmrA-like"/>
</dbReference>
<dbReference type="Gene3D" id="3.90.25.10">
    <property type="entry name" value="UDP-galactose 4-epimerase, domain 1"/>
    <property type="match status" value="1"/>
</dbReference>
<dbReference type="InterPro" id="IPR036291">
    <property type="entry name" value="NAD(P)-bd_dom_sf"/>
</dbReference>
<reference evidence="4 5" key="1">
    <citation type="submission" date="2017-06" db="EMBL/GenBank/DDBJ databases">
        <title>Comparative genomic analysis of Ambrosia Fusariam Clade fungi.</title>
        <authorList>
            <person name="Stajich J.E."/>
            <person name="Carrillo J."/>
            <person name="Kijimoto T."/>
            <person name="Eskalen A."/>
            <person name="O'Donnell K."/>
            <person name="Kasson M."/>
        </authorList>
    </citation>
    <scope>NUCLEOTIDE SEQUENCE [LARGE SCALE GENOMIC DNA]</scope>
    <source>
        <strain evidence="4">UCR3666</strain>
    </source>
</reference>
<feature type="domain" description="NmrA-like" evidence="3">
    <location>
        <begin position="5"/>
        <end position="218"/>
    </location>
</feature>
<dbReference type="STRING" id="2010991.A0A3M2RVT3"/>
<protein>
    <recommendedName>
        <fullName evidence="3">NmrA-like domain-containing protein</fullName>
    </recommendedName>
</protein>